<comment type="caution">
    <text evidence="3">The sequence shown here is derived from an EMBL/GenBank/DDBJ whole genome shotgun (WGS) entry which is preliminary data.</text>
</comment>
<evidence type="ECO:0000259" key="2">
    <source>
        <dbReference type="Pfam" id="PF01558"/>
    </source>
</evidence>
<dbReference type="PANTHER" id="PTHR43366:SF1">
    <property type="entry name" value="PYRUVATE SYNTHASE SUBUNIT PORC"/>
    <property type="match status" value="1"/>
</dbReference>
<dbReference type="InterPro" id="IPR051626">
    <property type="entry name" value="Oxidoreductase_gamma_subunit"/>
</dbReference>
<keyword evidence="1" id="KW-0560">Oxidoreductase</keyword>
<dbReference type="AlphaFoldDB" id="A0A2N6CX96"/>
<protein>
    <submittedName>
        <fullName evidence="3">Ketoisovalerate oxidoreductase</fullName>
    </submittedName>
</protein>
<dbReference type="Gene3D" id="3.40.920.10">
    <property type="entry name" value="Pyruvate-ferredoxin oxidoreductase, PFOR, domain III"/>
    <property type="match status" value="1"/>
</dbReference>
<reference evidence="3 4" key="1">
    <citation type="submission" date="2017-11" db="EMBL/GenBank/DDBJ databases">
        <title>Genome-resolved metagenomics identifies genetic mobility, metabolic interactions, and unexpected diversity in perchlorate-reducing communities.</title>
        <authorList>
            <person name="Barnum T.P."/>
            <person name="Figueroa I.A."/>
            <person name="Carlstrom C.I."/>
            <person name="Lucas L.N."/>
            <person name="Engelbrektson A.L."/>
            <person name="Coates J.D."/>
        </authorList>
    </citation>
    <scope>NUCLEOTIDE SEQUENCE [LARGE SCALE GENOMIC DNA]</scope>
    <source>
        <strain evidence="3">BM301</strain>
    </source>
</reference>
<dbReference type="GO" id="GO:0016625">
    <property type="term" value="F:oxidoreductase activity, acting on the aldehyde or oxo group of donors, iron-sulfur protein as acceptor"/>
    <property type="evidence" value="ECO:0007669"/>
    <property type="project" value="InterPro"/>
</dbReference>
<proteinExistence type="predicted"/>
<feature type="domain" description="Pyruvate/ketoisovalerate oxidoreductase catalytic" evidence="2">
    <location>
        <begin position="20"/>
        <end position="186"/>
    </location>
</feature>
<dbReference type="NCBIfam" id="NF045762">
    <property type="entry name" value="PhenlGlyoxDHPadE"/>
    <property type="match status" value="1"/>
</dbReference>
<evidence type="ECO:0000313" key="3">
    <source>
        <dbReference type="EMBL" id="PLX61922.1"/>
    </source>
</evidence>
<dbReference type="NCBIfam" id="TIGR02175">
    <property type="entry name" value="PorC_KorC"/>
    <property type="match status" value="1"/>
</dbReference>
<dbReference type="InterPro" id="IPR054811">
    <property type="entry name" value="PadE"/>
</dbReference>
<dbReference type="InterPro" id="IPR002869">
    <property type="entry name" value="Pyrv_flavodox_OxRed_cen"/>
</dbReference>
<dbReference type="STRING" id="1111735.GCA_000428045_01859"/>
<gene>
    <name evidence="3" type="ORF">C0630_07870</name>
</gene>
<dbReference type="Proteomes" id="UP000235015">
    <property type="component" value="Unassembled WGS sequence"/>
</dbReference>
<organism evidence="3 4">
    <name type="scientific">Sedimenticola selenatireducens</name>
    <dbReference type="NCBI Taxonomy" id="191960"/>
    <lineage>
        <taxon>Bacteria</taxon>
        <taxon>Pseudomonadati</taxon>
        <taxon>Pseudomonadota</taxon>
        <taxon>Gammaproteobacteria</taxon>
        <taxon>Chromatiales</taxon>
        <taxon>Sedimenticolaceae</taxon>
        <taxon>Sedimenticola</taxon>
    </lineage>
</organism>
<evidence type="ECO:0000256" key="1">
    <source>
        <dbReference type="ARBA" id="ARBA00023002"/>
    </source>
</evidence>
<dbReference type="SUPFAM" id="SSF53323">
    <property type="entry name" value="Pyruvate-ferredoxin oxidoreductase, PFOR, domain III"/>
    <property type="match status" value="1"/>
</dbReference>
<dbReference type="RefSeq" id="WP_273438695.1">
    <property type="nucleotide sequence ID" value="NZ_CAXXYC010000001.1"/>
</dbReference>
<dbReference type="InterPro" id="IPR019752">
    <property type="entry name" value="Pyrv/ketoisovalerate_OxRed_cat"/>
</dbReference>
<dbReference type="EMBL" id="PKUN01000009">
    <property type="protein sequence ID" value="PLX61922.1"/>
    <property type="molecule type" value="Genomic_DNA"/>
</dbReference>
<accession>A0A2N6CX96</accession>
<evidence type="ECO:0000313" key="4">
    <source>
        <dbReference type="Proteomes" id="UP000235015"/>
    </source>
</evidence>
<dbReference type="InterPro" id="IPR011894">
    <property type="entry name" value="PorC_KorC"/>
</dbReference>
<sequence length="200" mass="21608">MTITAVEQKTTHEVRLHGRGGQGAVLASKILAKAIVMSGQHVTAIPAFGFERRGAPVAAFLRYSDRPLRAVTNIYAPDYIICIDPSIPKAVDIFAGVQPNSTLIQATRQSAESLNCPEQITRVVLCDAVSIGMEVFRRPITNTIMLGAFAKATGIVTMEGLRAGLESANFRDAGLEQNLIAVERGFNESIVKQRQGGEWV</sequence>
<dbReference type="PANTHER" id="PTHR43366">
    <property type="entry name" value="PYRUVATE SYNTHASE SUBUNIT PORC"/>
    <property type="match status" value="1"/>
</dbReference>
<dbReference type="Pfam" id="PF01558">
    <property type="entry name" value="POR"/>
    <property type="match status" value="1"/>
</dbReference>
<name>A0A2N6CX96_9GAMM</name>